<evidence type="ECO:0000256" key="5">
    <source>
        <dbReference type="ARBA" id="ARBA00034531"/>
    </source>
</evidence>
<proteinExistence type="predicted"/>
<keyword evidence="2" id="KW-0548">Nucleotidyltransferase</keyword>
<keyword evidence="4" id="KW-0067">ATP-binding</keyword>
<dbReference type="PANTHER" id="PTHR39560:SF1">
    <property type="entry name" value="PROTEIN ADENYLYLTRANSFERASE FIC-RELATED"/>
    <property type="match status" value="1"/>
</dbReference>
<keyword evidence="10" id="KW-1185">Reference proteome</keyword>
<dbReference type="eggNOG" id="COG2184">
    <property type="taxonomic scope" value="Bacteria"/>
</dbReference>
<dbReference type="InterPro" id="IPR003812">
    <property type="entry name" value="Fido"/>
</dbReference>
<evidence type="ECO:0000256" key="1">
    <source>
        <dbReference type="ARBA" id="ARBA00022679"/>
    </source>
</evidence>
<comment type="catalytic activity">
    <reaction evidence="7">
        <text>L-tyrosyl-[protein] + ATP = O-(5'-adenylyl)-L-tyrosyl-[protein] + diphosphate</text>
        <dbReference type="Rhea" id="RHEA:54288"/>
        <dbReference type="Rhea" id="RHEA-COMP:10136"/>
        <dbReference type="Rhea" id="RHEA-COMP:13846"/>
        <dbReference type="ChEBI" id="CHEBI:30616"/>
        <dbReference type="ChEBI" id="CHEBI:33019"/>
        <dbReference type="ChEBI" id="CHEBI:46858"/>
        <dbReference type="ChEBI" id="CHEBI:83624"/>
        <dbReference type="EC" id="2.7.7.108"/>
    </reaction>
</comment>
<dbReference type="GO" id="GO:0051302">
    <property type="term" value="P:regulation of cell division"/>
    <property type="evidence" value="ECO:0007669"/>
    <property type="project" value="TreeGrafter"/>
</dbReference>
<reference evidence="9 10" key="1">
    <citation type="submission" date="2014-03" db="EMBL/GenBank/DDBJ databases">
        <title>Genome of Paenirhodobacter enshiensis DW2-9.</title>
        <authorList>
            <person name="Wang D."/>
            <person name="Wang G."/>
        </authorList>
    </citation>
    <scope>NUCLEOTIDE SEQUENCE [LARGE SCALE GENOMIC DNA]</scope>
    <source>
        <strain evidence="9 10">DW2-9</strain>
    </source>
</reference>
<evidence type="ECO:0000259" key="8">
    <source>
        <dbReference type="PROSITE" id="PS51459"/>
    </source>
</evidence>
<feature type="domain" description="Fido" evidence="8">
    <location>
        <begin position="57"/>
        <end position="194"/>
    </location>
</feature>
<evidence type="ECO:0000256" key="3">
    <source>
        <dbReference type="ARBA" id="ARBA00022741"/>
    </source>
</evidence>
<sequence length="205" mass="22793">MARYEGGELGLYPGTEVLINKLGIRDQAELDAAEAPLVLLAAVELAEAPLPEPRSGPGFGYLLRIHEALFRDVYDWAGTVRNVDISKGSTRFANFRHIESEGTKLTDALAAEGWLEHRAPKDFARRMAYYMGELNVLHPFREGNGRALREYVRHLAERAGHSLSWEGVSGDEMVTASIEAYRGNYDPLEALIWRQMTGFTGGQGK</sequence>
<dbReference type="Gene3D" id="1.10.3290.10">
    <property type="entry name" value="Fido-like domain"/>
    <property type="match status" value="1"/>
</dbReference>
<evidence type="ECO:0000313" key="10">
    <source>
        <dbReference type="Proteomes" id="UP000028824"/>
    </source>
</evidence>
<protein>
    <recommendedName>
        <fullName evidence="5">protein adenylyltransferase</fullName>
        <ecNumber evidence="5">2.7.7.108</ecNumber>
    </recommendedName>
</protein>
<accession>A0A086XS97</accession>
<dbReference type="SUPFAM" id="SSF140931">
    <property type="entry name" value="Fic-like"/>
    <property type="match status" value="1"/>
</dbReference>
<dbReference type="PANTHER" id="PTHR39560">
    <property type="entry name" value="PROTEIN ADENYLYLTRANSFERASE FIC-RELATED"/>
    <property type="match status" value="1"/>
</dbReference>
<keyword evidence="1" id="KW-0808">Transferase</keyword>
<evidence type="ECO:0000256" key="2">
    <source>
        <dbReference type="ARBA" id="ARBA00022695"/>
    </source>
</evidence>
<name>A0A086XS97_9RHOB</name>
<dbReference type="AlphaFoldDB" id="A0A086XS97"/>
<dbReference type="Pfam" id="PF02661">
    <property type="entry name" value="Fic"/>
    <property type="match status" value="1"/>
</dbReference>
<evidence type="ECO:0000313" key="9">
    <source>
        <dbReference type="EMBL" id="KFI24897.1"/>
    </source>
</evidence>
<dbReference type="OrthoDB" id="9813719at2"/>
<dbReference type="InterPro" id="IPR036597">
    <property type="entry name" value="Fido-like_dom_sf"/>
</dbReference>
<dbReference type="Proteomes" id="UP000028824">
    <property type="component" value="Unassembled WGS sequence"/>
</dbReference>
<dbReference type="GO" id="GO:0005524">
    <property type="term" value="F:ATP binding"/>
    <property type="evidence" value="ECO:0007669"/>
    <property type="project" value="UniProtKB-KW"/>
</dbReference>
<organism evidence="9 10">
    <name type="scientific">Paenirhodobacter enshiensis</name>
    <dbReference type="NCBI Taxonomy" id="1105367"/>
    <lineage>
        <taxon>Bacteria</taxon>
        <taxon>Pseudomonadati</taxon>
        <taxon>Pseudomonadota</taxon>
        <taxon>Alphaproteobacteria</taxon>
        <taxon>Rhodobacterales</taxon>
        <taxon>Rhodobacter group</taxon>
        <taxon>Paenirhodobacter</taxon>
    </lineage>
</organism>
<evidence type="ECO:0000256" key="4">
    <source>
        <dbReference type="ARBA" id="ARBA00022840"/>
    </source>
</evidence>
<dbReference type="PROSITE" id="PS51459">
    <property type="entry name" value="FIDO"/>
    <property type="match status" value="1"/>
</dbReference>
<comment type="caution">
    <text evidence="9">The sequence shown here is derived from an EMBL/GenBank/DDBJ whole genome shotgun (WGS) entry which is preliminary data.</text>
</comment>
<dbReference type="RefSeq" id="WP_036639135.1">
    <property type="nucleotide sequence ID" value="NZ_JFZB01000032.1"/>
</dbReference>
<evidence type="ECO:0000256" key="7">
    <source>
        <dbReference type="ARBA" id="ARBA00048696"/>
    </source>
</evidence>
<comment type="catalytic activity">
    <reaction evidence="6">
        <text>L-threonyl-[protein] + ATP = 3-O-(5'-adenylyl)-L-threonyl-[protein] + diphosphate</text>
        <dbReference type="Rhea" id="RHEA:54292"/>
        <dbReference type="Rhea" id="RHEA-COMP:11060"/>
        <dbReference type="Rhea" id="RHEA-COMP:13847"/>
        <dbReference type="ChEBI" id="CHEBI:30013"/>
        <dbReference type="ChEBI" id="CHEBI:30616"/>
        <dbReference type="ChEBI" id="CHEBI:33019"/>
        <dbReference type="ChEBI" id="CHEBI:138113"/>
        <dbReference type="EC" id="2.7.7.108"/>
    </reaction>
</comment>
<keyword evidence="3" id="KW-0547">Nucleotide-binding</keyword>
<dbReference type="STRING" id="1105367.CG50_07470"/>
<dbReference type="GO" id="GO:0070733">
    <property type="term" value="F:AMPylase activity"/>
    <property type="evidence" value="ECO:0007669"/>
    <property type="project" value="UniProtKB-EC"/>
</dbReference>
<evidence type="ECO:0000256" key="6">
    <source>
        <dbReference type="ARBA" id="ARBA00047939"/>
    </source>
</evidence>
<dbReference type="EC" id="2.7.7.108" evidence="5"/>
<dbReference type="EMBL" id="JFZB01000032">
    <property type="protein sequence ID" value="KFI24897.1"/>
    <property type="molecule type" value="Genomic_DNA"/>
</dbReference>
<gene>
    <name evidence="9" type="ORF">CG50_07470</name>
</gene>